<evidence type="ECO:0000256" key="3">
    <source>
        <dbReference type="ARBA" id="ARBA00022475"/>
    </source>
</evidence>
<feature type="transmembrane region" description="Helical" evidence="7">
    <location>
        <begin position="34"/>
        <end position="56"/>
    </location>
</feature>
<keyword evidence="6 7" id="KW-0472">Membrane</keyword>
<keyword evidence="4 7" id="KW-0812">Transmembrane</keyword>
<dbReference type="GO" id="GO:0016413">
    <property type="term" value="F:O-acetyltransferase activity"/>
    <property type="evidence" value="ECO:0007669"/>
    <property type="project" value="TreeGrafter"/>
</dbReference>
<evidence type="ECO:0000313" key="10">
    <source>
        <dbReference type="Proteomes" id="UP000230344"/>
    </source>
</evidence>
<name>A0A2M7QFB4_9BACT</name>
<dbReference type="GO" id="GO:0005886">
    <property type="term" value="C:plasma membrane"/>
    <property type="evidence" value="ECO:0007669"/>
    <property type="project" value="UniProtKB-SubCell"/>
</dbReference>
<evidence type="ECO:0000256" key="7">
    <source>
        <dbReference type="SAM" id="Phobius"/>
    </source>
</evidence>
<evidence type="ECO:0000256" key="5">
    <source>
        <dbReference type="ARBA" id="ARBA00022989"/>
    </source>
</evidence>
<organism evidence="9 10">
    <name type="scientific">Candidatus Roizmanbacteria bacterium CG_4_10_14_0_8_um_filter_35_28</name>
    <dbReference type="NCBI Taxonomy" id="1974827"/>
    <lineage>
        <taxon>Bacteria</taxon>
        <taxon>Candidatus Roizmaniibacteriota</taxon>
    </lineage>
</organism>
<feature type="transmembrane region" description="Helical" evidence="7">
    <location>
        <begin position="232"/>
        <end position="249"/>
    </location>
</feature>
<gene>
    <name evidence="9" type="ORF">COY88_02695</name>
</gene>
<feature type="transmembrane region" description="Helical" evidence="7">
    <location>
        <begin position="77"/>
        <end position="96"/>
    </location>
</feature>
<feature type="transmembrane region" description="Helical" evidence="7">
    <location>
        <begin position="261"/>
        <end position="284"/>
    </location>
</feature>
<evidence type="ECO:0000256" key="1">
    <source>
        <dbReference type="ARBA" id="ARBA00004651"/>
    </source>
</evidence>
<dbReference type="Proteomes" id="UP000230344">
    <property type="component" value="Unassembled WGS sequence"/>
</dbReference>
<sequence>MDRDKNIDNLRGLAMLAMIISHTTAYFLKDKLAFLIWDITEFAVPIFLFCSIYIFYQKLKTIDWSSFLKYLKKRLSRLLLPYYLFLLVYFFLIYFFEPKKLSFHHFFSNIFLYGGLSLNWLVLLFIYLIFLMPFIFLLEERKLWFYLYGAFSLVSSLVFVFISPINYRLIMWLPWSLIIYLTIYVIKNKNNNKRLFLLAAISLTVFALLYFVEKKTGHKLIQYANKYPPNLYHLSYGAFSIVFFFWLSKKKIFQFLSFDKLLNFFSINSYSLFFIHNLVILILNWLNIRFFNWILFFIFVIAISMILQFFLNVAKKLFV</sequence>
<feature type="transmembrane region" description="Helical" evidence="7">
    <location>
        <begin position="145"/>
        <end position="163"/>
    </location>
</feature>
<feature type="transmembrane region" description="Helical" evidence="7">
    <location>
        <begin position="169"/>
        <end position="186"/>
    </location>
</feature>
<dbReference type="EMBL" id="PFLH01000045">
    <property type="protein sequence ID" value="PIY70994.1"/>
    <property type="molecule type" value="Genomic_DNA"/>
</dbReference>
<feature type="transmembrane region" description="Helical" evidence="7">
    <location>
        <begin position="195"/>
        <end position="212"/>
    </location>
</feature>
<keyword evidence="5 7" id="KW-1133">Transmembrane helix</keyword>
<dbReference type="PANTHER" id="PTHR40074">
    <property type="entry name" value="O-ACETYLTRANSFERASE WECH"/>
    <property type="match status" value="1"/>
</dbReference>
<feature type="domain" description="Acyltransferase 3" evidence="8">
    <location>
        <begin position="5"/>
        <end position="309"/>
    </location>
</feature>
<evidence type="ECO:0000313" key="9">
    <source>
        <dbReference type="EMBL" id="PIY70994.1"/>
    </source>
</evidence>
<protein>
    <recommendedName>
        <fullName evidence="8">Acyltransferase 3 domain-containing protein</fullName>
    </recommendedName>
</protein>
<feature type="transmembrane region" description="Helical" evidence="7">
    <location>
        <begin position="116"/>
        <end position="138"/>
    </location>
</feature>
<dbReference type="GO" id="GO:0009246">
    <property type="term" value="P:enterobacterial common antigen biosynthetic process"/>
    <property type="evidence" value="ECO:0007669"/>
    <property type="project" value="TreeGrafter"/>
</dbReference>
<dbReference type="InterPro" id="IPR002656">
    <property type="entry name" value="Acyl_transf_3_dom"/>
</dbReference>
<feature type="transmembrane region" description="Helical" evidence="7">
    <location>
        <begin position="290"/>
        <end position="311"/>
    </location>
</feature>
<keyword evidence="3" id="KW-1003">Cell membrane</keyword>
<evidence type="ECO:0000256" key="4">
    <source>
        <dbReference type="ARBA" id="ARBA00022692"/>
    </source>
</evidence>
<reference evidence="10" key="1">
    <citation type="submission" date="2017-09" db="EMBL/GenBank/DDBJ databases">
        <title>Depth-based differentiation of microbial function through sediment-hosted aquifers and enrichment of novel symbionts in the deep terrestrial subsurface.</title>
        <authorList>
            <person name="Probst A.J."/>
            <person name="Ladd B."/>
            <person name="Jarett J.K."/>
            <person name="Geller-Mcgrath D.E."/>
            <person name="Sieber C.M.K."/>
            <person name="Emerson J.B."/>
            <person name="Anantharaman K."/>
            <person name="Thomas B.C."/>
            <person name="Malmstrom R."/>
            <person name="Stieglmeier M."/>
            <person name="Klingl A."/>
            <person name="Woyke T."/>
            <person name="Ryan C.M."/>
            <person name="Banfield J.F."/>
        </authorList>
    </citation>
    <scope>NUCLEOTIDE SEQUENCE [LARGE SCALE GENOMIC DNA]</scope>
</reference>
<evidence type="ECO:0000256" key="2">
    <source>
        <dbReference type="ARBA" id="ARBA00007400"/>
    </source>
</evidence>
<dbReference type="Pfam" id="PF01757">
    <property type="entry name" value="Acyl_transf_3"/>
    <property type="match status" value="1"/>
</dbReference>
<evidence type="ECO:0000259" key="8">
    <source>
        <dbReference type="Pfam" id="PF01757"/>
    </source>
</evidence>
<proteinExistence type="inferred from homology"/>
<comment type="caution">
    <text evidence="9">The sequence shown here is derived from an EMBL/GenBank/DDBJ whole genome shotgun (WGS) entry which is preliminary data.</text>
</comment>
<comment type="similarity">
    <text evidence="2">Belongs to the acyltransferase 3 family.</text>
</comment>
<accession>A0A2M7QFB4</accession>
<dbReference type="AlphaFoldDB" id="A0A2M7QFB4"/>
<dbReference type="PANTHER" id="PTHR40074:SF2">
    <property type="entry name" value="O-ACETYLTRANSFERASE WECH"/>
    <property type="match status" value="1"/>
</dbReference>
<evidence type="ECO:0000256" key="6">
    <source>
        <dbReference type="ARBA" id="ARBA00023136"/>
    </source>
</evidence>
<comment type="subcellular location">
    <subcellularLocation>
        <location evidence="1">Cell membrane</location>
        <topology evidence="1">Multi-pass membrane protein</topology>
    </subcellularLocation>
</comment>
<feature type="transmembrane region" description="Helical" evidence="7">
    <location>
        <begin position="12"/>
        <end position="28"/>
    </location>
</feature>